<reference evidence="12" key="1">
    <citation type="submission" date="2025-08" db="UniProtKB">
        <authorList>
            <consortium name="RefSeq"/>
        </authorList>
    </citation>
    <scope>IDENTIFICATION</scope>
    <source>
        <tissue evidence="12">Gonads</tissue>
    </source>
</reference>
<dbReference type="RefSeq" id="XP_013387872.1">
    <property type="nucleotide sequence ID" value="XM_013532418.1"/>
</dbReference>
<dbReference type="PRINTS" id="PR00237">
    <property type="entry name" value="GPCRRHODOPSN"/>
</dbReference>
<feature type="transmembrane region" description="Helical" evidence="9">
    <location>
        <begin position="99"/>
        <end position="120"/>
    </location>
</feature>
<evidence type="ECO:0000256" key="5">
    <source>
        <dbReference type="ARBA" id="ARBA00023136"/>
    </source>
</evidence>
<name>A0A1S3HPA1_LINAN</name>
<evidence type="ECO:0000256" key="1">
    <source>
        <dbReference type="ARBA" id="ARBA00004141"/>
    </source>
</evidence>
<evidence type="ECO:0000256" key="4">
    <source>
        <dbReference type="ARBA" id="ARBA00023040"/>
    </source>
</evidence>
<feature type="transmembrane region" description="Helical" evidence="9">
    <location>
        <begin position="16"/>
        <end position="36"/>
    </location>
</feature>
<dbReference type="GO" id="GO:0004930">
    <property type="term" value="F:G protein-coupled receptor activity"/>
    <property type="evidence" value="ECO:0007669"/>
    <property type="project" value="UniProtKB-KW"/>
</dbReference>
<keyword evidence="4 8" id="KW-0297">G-protein coupled receptor</keyword>
<keyword evidence="2 8" id="KW-0812">Transmembrane</keyword>
<evidence type="ECO:0000256" key="2">
    <source>
        <dbReference type="ARBA" id="ARBA00022692"/>
    </source>
</evidence>
<dbReference type="PROSITE" id="PS00237">
    <property type="entry name" value="G_PROTEIN_RECEP_F1_1"/>
    <property type="match status" value="1"/>
</dbReference>
<dbReference type="PANTHER" id="PTHR24243:SF230">
    <property type="entry name" value="G-PROTEIN COUPLED RECEPTORS FAMILY 1 PROFILE DOMAIN-CONTAINING PROTEIN"/>
    <property type="match status" value="1"/>
</dbReference>
<dbReference type="Gene3D" id="1.20.1070.10">
    <property type="entry name" value="Rhodopsin 7-helix transmembrane proteins"/>
    <property type="match status" value="1"/>
</dbReference>
<dbReference type="Proteomes" id="UP000085678">
    <property type="component" value="Unplaced"/>
</dbReference>
<evidence type="ECO:0000313" key="12">
    <source>
        <dbReference type="RefSeq" id="XP_013387872.1"/>
    </source>
</evidence>
<keyword evidence="3 9" id="KW-1133">Transmembrane helix</keyword>
<evidence type="ECO:0000259" key="10">
    <source>
        <dbReference type="PROSITE" id="PS50262"/>
    </source>
</evidence>
<dbReference type="PANTHER" id="PTHR24243">
    <property type="entry name" value="G-PROTEIN COUPLED RECEPTOR"/>
    <property type="match status" value="1"/>
</dbReference>
<dbReference type="GeneID" id="106156972"/>
<comment type="subcellular location">
    <subcellularLocation>
        <location evidence="1">Membrane</location>
        <topology evidence="1">Multi-pass membrane protein</topology>
    </subcellularLocation>
</comment>
<evidence type="ECO:0000256" key="8">
    <source>
        <dbReference type="RuleBase" id="RU000688"/>
    </source>
</evidence>
<dbReference type="InterPro" id="IPR000276">
    <property type="entry name" value="GPCR_Rhodpsn"/>
</dbReference>
<accession>A0A1S3HPA1</accession>
<feature type="transmembrane region" description="Helical" evidence="9">
    <location>
        <begin position="194"/>
        <end position="213"/>
    </location>
</feature>
<feature type="transmembrane region" description="Helical" evidence="9">
    <location>
        <begin position="225"/>
        <end position="248"/>
    </location>
</feature>
<proteinExistence type="inferred from homology"/>
<evidence type="ECO:0000256" key="9">
    <source>
        <dbReference type="SAM" id="Phobius"/>
    </source>
</evidence>
<comment type="similarity">
    <text evidence="8">Belongs to the G-protein coupled receptor 1 family.</text>
</comment>
<keyword evidence="5 9" id="KW-0472">Membrane</keyword>
<organism evidence="11 12">
    <name type="scientific">Lingula anatina</name>
    <name type="common">Brachiopod</name>
    <name type="synonym">Lingula unguis</name>
    <dbReference type="NCBI Taxonomy" id="7574"/>
    <lineage>
        <taxon>Eukaryota</taxon>
        <taxon>Metazoa</taxon>
        <taxon>Spiralia</taxon>
        <taxon>Lophotrochozoa</taxon>
        <taxon>Brachiopoda</taxon>
        <taxon>Linguliformea</taxon>
        <taxon>Lingulata</taxon>
        <taxon>Lingulida</taxon>
        <taxon>Linguloidea</taxon>
        <taxon>Lingulidae</taxon>
        <taxon>Lingula</taxon>
    </lineage>
</organism>
<evidence type="ECO:0000256" key="6">
    <source>
        <dbReference type="ARBA" id="ARBA00023170"/>
    </source>
</evidence>
<keyword evidence="7 8" id="KW-0807">Transducer</keyword>
<dbReference type="SUPFAM" id="SSF81321">
    <property type="entry name" value="Family A G protein-coupled receptor-like"/>
    <property type="match status" value="1"/>
</dbReference>
<evidence type="ECO:0000256" key="3">
    <source>
        <dbReference type="ARBA" id="ARBA00022989"/>
    </source>
</evidence>
<sequence length="341" mass="38656">MVVIAASSRLRRRSTFIILTFLAAADFAVMLLFAMYCGLDDLISQNRNLECIIHNGMAWGNNTSACLSYIFIIMVALERFIVVYFPFWGRRCLTGGKTTVACVVICVVIMSANSYLWWYTKPRPEPEGRPCYPDVTMGHVYYYSYIVNTSATWLALLVLCLAIIVRLRQVARRRVSLVGNRGAYNDQNYAKTHVLLLANAFAFILLIGPLLCVDLADEFSAEIPFYIRAWLFLLSKTNHCVNFLLYVLTSWEFRRECWETFRRLTCCLRPVREPHATAMSPLPALDSPVGNQQAFLFPPANQPNANDLQKKGMCRSGAPPSCMDHLLPQRAPLAILDESEL</sequence>
<dbReference type="PROSITE" id="PS50262">
    <property type="entry name" value="G_PROTEIN_RECEP_F1_2"/>
    <property type="match status" value="1"/>
</dbReference>
<keyword evidence="6 8" id="KW-0675">Receptor</keyword>
<dbReference type="Pfam" id="PF00001">
    <property type="entry name" value="7tm_1"/>
    <property type="match status" value="1"/>
</dbReference>
<dbReference type="GO" id="GO:0005886">
    <property type="term" value="C:plasma membrane"/>
    <property type="evidence" value="ECO:0007669"/>
    <property type="project" value="TreeGrafter"/>
</dbReference>
<feature type="transmembrane region" description="Helical" evidence="9">
    <location>
        <begin position="140"/>
        <end position="165"/>
    </location>
</feature>
<dbReference type="InterPro" id="IPR017452">
    <property type="entry name" value="GPCR_Rhodpsn_7TM"/>
</dbReference>
<evidence type="ECO:0000313" key="11">
    <source>
        <dbReference type="Proteomes" id="UP000085678"/>
    </source>
</evidence>
<protein>
    <submittedName>
        <fullName evidence="12">Cannabinoid receptor 2-like</fullName>
    </submittedName>
</protein>
<evidence type="ECO:0000256" key="7">
    <source>
        <dbReference type="ARBA" id="ARBA00023224"/>
    </source>
</evidence>
<gene>
    <name evidence="12" type="primary">LOC106156972</name>
</gene>
<feature type="domain" description="G-protein coupled receptors family 1 profile" evidence="10">
    <location>
        <begin position="1"/>
        <end position="246"/>
    </location>
</feature>
<dbReference type="InParanoid" id="A0A1S3HPA1"/>
<keyword evidence="11" id="KW-1185">Reference proteome</keyword>
<dbReference type="KEGG" id="lak:106156972"/>
<feature type="transmembrane region" description="Helical" evidence="9">
    <location>
        <begin position="67"/>
        <end position="87"/>
    </location>
</feature>
<dbReference type="AlphaFoldDB" id="A0A1S3HPA1"/>